<feature type="transmembrane region" description="Helical" evidence="1">
    <location>
        <begin position="134"/>
        <end position="153"/>
    </location>
</feature>
<comment type="caution">
    <text evidence="2">The sequence shown here is derived from an EMBL/GenBank/DDBJ whole genome shotgun (WGS) entry which is preliminary data.</text>
</comment>
<keyword evidence="1" id="KW-1133">Transmembrane helix</keyword>
<sequence length="217" mass="24281">MCIYGHVSGTQDLMLGLSSRGNGNKVVVVSQERKGGAACRRVCEVKIEDFQVSFLYGFCERAIFFLYVFRGGRPFLFVGEDFEIFSKEVACSDSRNEMFEFISFFLQSALVLLLLILCSFVHHTAFLGLFFLHGYWTAALVLIDEAVVSMGLIAMRNFVRFHGRFLATFASFPFAGDLVAGFFCPECGHFGICGSLCLCDSHSGEILLHLPSYCFRN</sequence>
<reference evidence="2 3" key="1">
    <citation type="submission" date="2021-06" db="EMBL/GenBank/DDBJ databases">
        <title>Caerostris extrusa draft genome.</title>
        <authorList>
            <person name="Kono N."/>
            <person name="Arakawa K."/>
        </authorList>
    </citation>
    <scope>NUCLEOTIDE SEQUENCE [LARGE SCALE GENOMIC DNA]</scope>
</reference>
<dbReference type="Proteomes" id="UP001054945">
    <property type="component" value="Unassembled WGS sequence"/>
</dbReference>
<dbReference type="AlphaFoldDB" id="A0AAV4N3K9"/>
<keyword evidence="1" id="KW-0812">Transmembrane</keyword>
<keyword evidence="1" id="KW-0472">Membrane</keyword>
<protein>
    <submittedName>
        <fullName evidence="2">Uncharacterized protein</fullName>
    </submittedName>
</protein>
<evidence type="ECO:0000313" key="2">
    <source>
        <dbReference type="EMBL" id="GIX78251.1"/>
    </source>
</evidence>
<accession>A0AAV4N3K9</accession>
<evidence type="ECO:0000313" key="3">
    <source>
        <dbReference type="Proteomes" id="UP001054945"/>
    </source>
</evidence>
<organism evidence="2 3">
    <name type="scientific">Caerostris extrusa</name>
    <name type="common">Bark spider</name>
    <name type="synonym">Caerostris bankana</name>
    <dbReference type="NCBI Taxonomy" id="172846"/>
    <lineage>
        <taxon>Eukaryota</taxon>
        <taxon>Metazoa</taxon>
        <taxon>Ecdysozoa</taxon>
        <taxon>Arthropoda</taxon>
        <taxon>Chelicerata</taxon>
        <taxon>Arachnida</taxon>
        <taxon>Araneae</taxon>
        <taxon>Araneomorphae</taxon>
        <taxon>Entelegynae</taxon>
        <taxon>Araneoidea</taxon>
        <taxon>Araneidae</taxon>
        <taxon>Caerostris</taxon>
    </lineage>
</organism>
<proteinExistence type="predicted"/>
<name>A0AAV4N3K9_CAEEX</name>
<feature type="transmembrane region" description="Helical" evidence="1">
    <location>
        <begin position="101"/>
        <end position="122"/>
    </location>
</feature>
<evidence type="ECO:0000256" key="1">
    <source>
        <dbReference type="SAM" id="Phobius"/>
    </source>
</evidence>
<keyword evidence="3" id="KW-1185">Reference proteome</keyword>
<gene>
    <name evidence="2" type="ORF">CEXT_4781</name>
</gene>
<dbReference type="EMBL" id="BPLR01002829">
    <property type="protein sequence ID" value="GIX78251.1"/>
    <property type="molecule type" value="Genomic_DNA"/>
</dbReference>